<dbReference type="InParanoid" id="A0A1B1YPS9"/>
<proteinExistence type="predicted"/>
<reference evidence="2" key="1">
    <citation type="submission" date="2016-03" db="EMBL/GenBank/DDBJ databases">
        <title>Complete genome sequence of Solimmundus cernigliae, representing a novel lineage of polycyclic aromatic hydrocarbon degraders within the Gammaproteobacteria.</title>
        <authorList>
            <person name="Singleton D.R."/>
            <person name="Dickey A.N."/>
            <person name="Scholl E.H."/>
            <person name="Wright F.A."/>
            <person name="Aitken M.D."/>
        </authorList>
    </citation>
    <scope>NUCLEOTIDE SEQUENCE [LARGE SCALE GENOMIC DNA]</scope>
    <source>
        <strain evidence="2">TR3.2</strain>
    </source>
</reference>
<organism evidence="1 2">
    <name type="scientific">Immundisolibacter cernigliae</name>
    <dbReference type="NCBI Taxonomy" id="1810504"/>
    <lineage>
        <taxon>Bacteria</taxon>
        <taxon>Pseudomonadati</taxon>
        <taxon>Pseudomonadota</taxon>
        <taxon>Gammaproteobacteria</taxon>
        <taxon>Immundisolibacterales</taxon>
        <taxon>Immundisolibacteraceae</taxon>
        <taxon>Immundisolibacter</taxon>
    </lineage>
</organism>
<dbReference type="STRING" id="1810504.PG2T_00210"/>
<dbReference type="KEGG" id="gbi:PG2T_00210"/>
<protein>
    <submittedName>
        <fullName evidence="1">Transcriptional regulator</fullName>
    </submittedName>
</protein>
<dbReference type="Proteomes" id="UP000092952">
    <property type="component" value="Chromosome"/>
</dbReference>
<evidence type="ECO:0000313" key="1">
    <source>
        <dbReference type="EMBL" id="ANX02774.1"/>
    </source>
</evidence>
<dbReference type="OrthoDB" id="9802053at2"/>
<keyword evidence="2" id="KW-1185">Reference proteome</keyword>
<dbReference type="RefSeq" id="WP_068802289.1">
    <property type="nucleotide sequence ID" value="NZ_CP014671.1"/>
</dbReference>
<evidence type="ECO:0000313" key="2">
    <source>
        <dbReference type="Proteomes" id="UP000092952"/>
    </source>
</evidence>
<sequence>MDAPVAAVLAGLSAGQVVPYLGPGVLALAGPACPLPAAPQALVKHLTAKASVPHKLLGNLTAAAQFIENFKHRKTVAAAMREAFAPAVAPTALHRLLADIAGLPLIVHAWYDDLPQRALAGRGDWGMVQGVSQAEHQGVWCHHFDAAGTLTTPEAASAWTTLLYQPLGSVAPAGNFLVSDSDFVEVLTEIDIQTPIPAEVQRRRAGRQFLFLGCRFDDQLGRTFARQVMKRSSDRHYAVLPEKPTRNEARFLAQHGIEVLALSLAEFTACLAGEAMPAQALAG</sequence>
<accession>A0A1B1YPS9</accession>
<dbReference type="EMBL" id="CP014671">
    <property type="protein sequence ID" value="ANX02774.1"/>
    <property type="molecule type" value="Genomic_DNA"/>
</dbReference>
<gene>
    <name evidence="1" type="ORF">PG2T_00210</name>
</gene>
<dbReference type="AlphaFoldDB" id="A0A1B1YPS9"/>
<dbReference type="Pfam" id="PF13289">
    <property type="entry name" value="SIR2_2"/>
    <property type="match status" value="1"/>
</dbReference>
<name>A0A1B1YPS9_9GAMM</name>